<dbReference type="SUPFAM" id="SSF52540">
    <property type="entry name" value="P-loop containing nucleoside triphosphate hydrolases"/>
    <property type="match status" value="1"/>
</dbReference>
<feature type="domain" description="SF4 helicase" evidence="13">
    <location>
        <begin position="179"/>
        <end position="446"/>
    </location>
</feature>
<evidence type="ECO:0000256" key="10">
    <source>
        <dbReference type="ARBA" id="ARBA00048954"/>
    </source>
</evidence>
<protein>
    <recommendedName>
        <fullName evidence="11 12">Replicative DNA helicase</fullName>
        <ecNumber evidence="11 12">5.6.2.3</ecNumber>
    </recommendedName>
</protein>
<evidence type="ECO:0000256" key="6">
    <source>
        <dbReference type="ARBA" id="ARBA00022806"/>
    </source>
</evidence>
<dbReference type="AlphaFoldDB" id="C1DTN2"/>
<dbReference type="GO" id="GO:0003677">
    <property type="term" value="F:DNA binding"/>
    <property type="evidence" value="ECO:0007669"/>
    <property type="project" value="UniProtKB-UniRule"/>
</dbReference>
<dbReference type="GO" id="GO:0005829">
    <property type="term" value="C:cytosol"/>
    <property type="evidence" value="ECO:0007669"/>
    <property type="project" value="TreeGrafter"/>
</dbReference>
<evidence type="ECO:0000256" key="5">
    <source>
        <dbReference type="ARBA" id="ARBA00022801"/>
    </source>
</evidence>
<comment type="function">
    <text evidence="12">The main replicative DNA helicase, it participates in initiation and elongation during chromosome replication. Travels ahead of the DNA replisome, separating dsDNA into templates for DNA synthesis. A processive ATP-dependent 5'-3' DNA helicase it has DNA-dependent ATPase activity.</text>
</comment>
<dbReference type="GO" id="GO:0016887">
    <property type="term" value="F:ATP hydrolysis activity"/>
    <property type="evidence" value="ECO:0007669"/>
    <property type="project" value="RHEA"/>
</dbReference>
<evidence type="ECO:0000256" key="3">
    <source>
        <dbReference type="ARBA" id="ARBA00022705"/>
    </source>
</evidence>
<dbReference type="InterPro" id="IPR007692">
    <property type="entry name" value="DNA_helicase_DnaB"/>
</dbReference>
<organism evidence="14 15">
    <name type="scientific">Sulfurihydrogenibium azorense (strain DSM 15241 / OCM 825 / Az-Fu1)</name>
    <dbReference type="NCBI Taxonomy" id="204536"/>
    <lineage>
        <taxon>Bacteria</taxon>
        <taxon>Pseudomonadati</taxon>
        <taxon>Aquificota</taxon>
        <taxon>Aquificia</taxon>
        <taxon>Aquificales</taxon>
        <taxon>Hydrogenothermaceae</taxon>
        <taxon>Sulfurihydrogenibium</taxon>
    </lineage>
</organism>
<dbReference type="GO" id="GO:1990077">
    <property type="term" value="C:primosome complex"/>
    <property type="evidence" value="ECO:0007669"/>
    <property type="project" value="UniProtKB-UniRule"/>
</dbReference>
<dbReference type="Pfam" id="PF00772">
    <property type="entry name" value="DnaB"/>
    <property type="match status" value="1"/>
</dbReference>
<dbReference type="Gene3D" id="1.10.860.10">
    <property type="entry name" value="DNAb Helicase, Chain A"/>
    <property type="match status" value="1"/>
</dbReference>
<dbReference type="InterPro" id="IPR027417">
    <property type="entry name" value="P-loop_NTPase"/>
</dbReference>
<dbReference type="PANTHER" id="PTHR30153:SF2">
    <property type="entry name" value="REPLICATIVE DNA HELICASE"/>
    <property type="match status" value="1"/>
</dbReference>
<dbReference type="Proteomes" id="UP000001369">
    <property type="component" value="Chromosome"/>
</dbReference>
<accession>C1DTN2</accession>
<dbReference type="PANTHER" id="PTHR30153">
    <property type="entry name" value="REPLICATIVE DNA HELICASE DNAB"/>
    <property type="match status" value="1"/>
</dbReference>
<name>C1DTN2_SULAA</name>
<dbReference type="GO" id="GO:0042802">
    <property type="term" value="F:identical protein binding"/>
    <property type="evidence" value="ECO:0007669"/>
    <property type="project" value="UniProtKB-ARBA"/>
</dbReference>
<dbReference type="HOGENOM" id="CLU_005373_0_1_0"/>
<dbReference type="eggNOG" id="COG0305">
    <property type="taxonomic scope" value="Bacteria"/>
</dbReference>
<dbReference type="InterPro" id="IPR007694">
    <property type="entry name" value="DNA_helicase_DnaB-like_C"/>
</dbReference>
<evidence type="ECO:0000256" key="7">
    <source>
        <dbReference type="ARBA" id="ARBA00022840"/>
    </source>
</evidence>
<proteinExistence type="inferred from homology"/>
<dbReference type="Pfam" id="PF03796">
    <property type="entry name" value="DnaB_C"/>
    <property type="match status" value="1"/>
</dbReference>
<evidence type="ECO:0000256" key="4">
    <source>
        <dbReference type="ARBA" id="ARBA00022741"/>
    </source>
</evidence>
<reference evidence="14 15" key="1">
    <citation type="journal article" date="2009" name="J. Bacteriol.">
        <title>Complete and draft genome sequences of six members of the Aquificales.</title>
        <authorList>
            <person name="Reysenbach A.L."/>
            <person name="Hamamura N."/>
            <person name="Podar M."/>
            <person name="Griffiths E."/>
            <person name="Ferreira S."/>
            <person name="Hochstein R."/>
            <person name="Heidelberg J."/>
            <person name="Johnson J."/>
            <person name="Mead D."/>
            <person name="Pohorille A."/>
            <person name="Sarmiento M."/>
            <person name="Schweighofer K."/>
            <person name="Seshadri R."/>
            <person name="Voytek M.A."/>
        </authorList>
    </citation>
    <scope>NUCLEOTIDE SEQUENCE [LARGE SCALE GENOMIC DNA]</scope>
    <source>
        <strain evidence="15">Az-Fu1 / DSM 15241 / OCM 825</strain>
    </source>
</reference>
<dbReference type="KEGG" id="saf:SULAZ_0477"/>
<sequence length="467" mass="52694">MATNNDSPVLPYDEVTERAVLGSLLVYPEIVDIVVTKLKPYDFFNQRHREVFNAIVALFNDSKPIEPILVKEYLEKKGTLDLVGGLHFLTELALEAVPPETVYQLIDILKEKSTLRSLIESAQKIITKAKSPSTDINTLLEEAESIIFQVTESKETIYYYSLGEVLKETLRIINELAKKETVVTGIPTGFYELDRLTTGFHPGDLVIIAARPGMGKTSFALSILHHLSIVENVPSAFFSLEMSKEQIAMRLLGEETKIPLKKIRSGFLNDKEIEAITNAALKMMKTPLYIDDTASLSILDLKAKARRLKKEKDIKIIVVDYLQLLRSHRRVENRQQEVAEISRGLKGLAKELGIPVVALAQLSRQAEMRADKRPQLADLRESGSIEQDADLVLFIHRPEYYKKNPSPQEEGLAEIIIAKQRNGPTGVINLAFIKEITKFENLAKTSDNIVEEEFEEINQYEEDGVDF</sequence>
<keyword evidence="7 12" id="KW-0067">ATP-binding</keyword>
<dbReference type="STRING" id="204536.SULAZ_0477"/>
<dbReference type="CDD" id="cd00984">
    <property type="entry name" value="DnaB_C"/>
    <property type="match status" value="1"/>
</dbReference>
<dbReference type="InterPro" id="IPR036185">
    <property type="entry name" value="DNA_heli_DnaB-like_N_sf"/>
</dbReference>
<keyword evidence="6 12" id="KW-0347">Helicase</keyword>
<keyword evidence="2 12" id="KW-0639">Primosome</keyword>
<dbReference type="SMART" id="SM00382">
    <property type="entry name" value="AAA"/>
    <property type="match status" value="1"/>
</dbReference>
<dbReference type="GO" id="GO:0043139">
    <property type="term" value="F:5'-3' DNA helicase activity"/>
    <property type="evidence" value="ECO:0007669"/>
    <property type="project" value="UniProtKB-EC"/>
</dbReference>
<evidence type="ECO:0000259" key="13">
    <source>
        <dbReference type="PROSITE" id="PS51199"/>
    </source>
</evidence>
<evidence type="ECO:0000256" key="11">
    <source>
        <dbReference type="NCBIfam" id="TIGR00665"/>
    </source>
</evidence>
<keyword evidence="5 12" id="KW-0378">Hydrolase</keyword>
<evidence type="ECO:0000256" key="2">
    <source>
        <dbReference type="ARBA" id="ARBA00022515"/>
    </source>
</evidence>
<keyword evidence="8 12" id="KW-0238">DNA-binding</keyword>
<evidence type="ECO:0000313" key="14">
    <source>
        <dbReference type="EMBL" id="ACN99449.1"/>
    </source>
</evidence>
<dbReference type="EMBL" id="CP001229">
    <property type="protein sequence ID" value="ACN99449.1"/>
    <property type="molecule type" value="Genomic_DNA"/>
</dbReference>
<dbReference type="SUPFAM" id="SSF48024">
    <property type="entry name" value="N-terminal domain of DnaB helicase"/>
    <property type="match status" value="1"/>
</dbReference>
<dbReference type="OrthoDB" id="9773982at2"/>
<keyword evidence="3 12" id="KW-0235">DNA replication</keyword>
<evidence type="ECO:0000313" key="15">
    <source>
        <dbReference type="Proteomes" id="UP000001369"/>
    </source>
</evidence>
<dbReference type="InterPro" id="IPR016136">
    <property type="entry name" value="DNA_helicase_N/primase_C"/>
</dbReference>
<dbReference type="RefSeq" id="WP_012674764.1">
    <property type="nucleotide sequence ID" value="NC_012438.1"/>
</dbReference>
<gene>
    <name evidence="14" type="primary">dnaB</name>
    <name evidence="14" type="ordered locus">SULAZ_0477</name>
</gene>
<evidence type="ECO:0000256" key="8">
    <source>
        <dbReference type="ARBA" id="ARBA00023125"/>
    </source>
</evidence>
<dbReference type="GO" id="GO:0006269">
    <property type="term" value="P:DNA replication, synthesis of primer"/>
    <property type="evidence" value="ECO:0007669"/>
    <property type="project" value="UniProtKB-UniRule"/>
</dbReference>
<dbReference type="NCBIfam" id="TIGR00665">
    <property type="entry name" value="DnaB"/>
    <property type="match status" value="1"/>
</dbReference>
<dbReference type="InterPro" id="IPR003593">
    <property type="entry name" value="AAA+_ATPase"/>
</dbReference>
<dbReference type="PROSITE" id="PS51199">
    <property type="entry name" value="SF4_HELICASE"/>
    <property type="match status" value="1"/>
</dbReference>
<dbReference type="FunFam" id="3.40.50.300:FF:000076">
    <property type="entry name" value="Replicative DNA helicase"/>
    <property type="match status" value="1"/>
</dbReference>
<keyword evidence="9" id="KW-0413">Isomerase</keyword>
<comment type="catalytic activity">
    <reaction evidence="10 12">
        <text>ATP + H2O = ADP + phosphate + H(+)</text>
        <dbReference type="Rhea" id="RHEA:13065"/>
        <dbReference type="ChEBI" id="CHEBI:15377"/>
        <dbReference type="ChEBI" id="CHEBI:15378"/>
        <dbReference type="ChEBI" id="CHEBI:30616"/>
        <dbReference type="ChEBI" id="CHEBI:43474"/>
        <dbReference type="ChEBI" id="CHEBI:456216"/>
        <dbReference type="EC" id="5.6.2.3"/>
    </reaction>
</comment>
<evidence type="ECO:0000256" key="9">
    <source>
        <dbReference type="ARBA" id="ARBA00023235"/>
    </source>
</evidence>
<dbReference type="InterPro" id="IPR007693">
    <property type="entry name" value="DNA_helicase_DnaB-like_N"/>
</dbReference>
<dbReference type="Gene3D" id="3.40.50.300">
    <property type="entry name" value="P-loop containing nucleotide triphosphate hydrolases"/>
    <property type="match status" value="1"/>
</dbReference>
<dbReference type="EC" id="5.6.2.3" evidence="11 12"/>
<keyword evidence="15" id="KW-1185">Reference proteome</keyword>
<comment type="similarity">
    <text evidence="1 12">Belongs to the helicase family. DnaB subfamily.</text>
</comment>
<evidence type="ECO:0000256" key="1">
    <source>
        <dbReference type="ARBA" id="ARBA00008428"/>
    </source>
</evidence>
<dbReference type="GO" id="GO:0005524">
    <property type="term" value="F:ATP binding"/>
    <property type="evidence" value="ECO:0007669"/>
    <property type="project" value="UniProtKB-UniRule"/>
</dbReference>
<evidence type="ECO:0000256" key="12">
    <source>
        <dbReference type="RuleBase" id="RU362085"/>
    </source>
</evidence>
<keyword evidence="4 12" id="KW-0547">Nucleotide-binding</keyword>